<sequence length="306" mass="34404">MKPYKGIILAGGSGTRLHPITMGVSKQLLPVYDKPMIYYPLSVLMLAGIKDVLVISTPEDLPGFKRLLQNGERFGLNLEYAEQPSPDGLAQAFIIGEQFIGDANVCLVLGDNIFYGQHFTDKLKQAIEFDSGAMVFGYHVKDPERFGVVEFDAEGKAQSIEEKPQIPKSNYAVTGLYFYDNRVVDIAKRIKPSPRGELEITEVNNEYLRMGELNVTILGRGCAWLDTGTHDSLAEAGNFVQAVEKRQGLKVACLEEIGYRNGWLSSRQLQTSIERYQKTEYGQYLASLMPMELSNKYDESYRYKNL</sequence>
<evidence type="ECO:0000313" key="13">
    <source>
        <dbReference type="Proteomes" id="UP000307999"/>
    </source>
</evidence>
<dbReference type="SUPFAM" id="SSF53448">
    <property type="entry name" value="Nucleotide-diphospho-sugar transferases"/>
    <property type="match status" value="1"/>
</dbReference>
<gene>
    <name evidence="12" type="primary">rfbA</name>
    <name evidence="12" type="ORF">E8M12_10970</name>
</gene>
<dbReference type="PANTHER" id="PTHR43532">
    <property type="entry name" value="GLUCOSE-1-PHOSPHATE THYMIDYLYLTRANSFERASE"/>
    <property type="match status" value="1"/>
</dbReference>
<comment type="function">
    <text evidence="8 10">Catalyzes the formation of dTDP-glucose, from dTTP and glucose 1-phosphate, as well as its pyrophosphorolysis.</text>
</comment>
<evidence type="ECO:0000256" key="6">
    <source>
        <dbReference type="ARBA" id="ARBA00022723"/>
    </source>
</evidence>
<evidence type="ECO:0000256" key="10">
    <source>
        <dbReference type="RuleBase" id="RU003706"/>
    </source>
</evidence>
<evidence type="ECO:0000313" key="12">
    <source>
        <dbReference type="EMBL" id="TKB44652.1"/>
    </source>
</evidence>
<keyword evidence="13" id="KW-1185">Reference proteome</keyword>
<dbReference type="Pfam" id="PF00483">
    <property type="entry name" value="NTP_transferase"/>
    <property type="match status" value="1"/>
</dbReference>
<evidence type="ECO:0000256" key="2">
    <source>
        <dbReference type="ARBA" id="ARBA00010480"/>
    </source>
</evidence>
<dbReference type="InterPro" id="IPR005835">
    <property type="entry name" value="NTP_transferase_dom"/>
</dbReference>
<keyword evidence="5 10" id="KW-0548">Nucleotidyltransferase</keyword>
<dbReference type="CDD" id="cd02538">
    <property type="entry name" value="G1P_TT_short"/>
    <property type="match status" value="1"/>
</dbReference>
<accession>A0A4U1B424</accession>
<comment type="similarity">
    <text evidence="2 10">Belongs to the glucose-1-phosphate thymidylyltransferase family.</text>
</comment>
<dbReference type="PANTHER" id="PTHR43532:SF4">
    <property type="entry name" value="GLUCOSE-1-PHOSPHATE THYMIDYLYLTRANSFERASE 2"/>
    <property type="match status" value="1"/>
</dbReference>
<evidence type="ECO:0000259" key="11">
    <source>
        <dbReference type="Pfam" id="PF00483"/>
    </source>
</evidence>
<dbReference type="Proteomes" id="UP000307999">
    <property type="component" value="Unassembled WGS sequence"/>
</dbReference>
<dbReference type="OrthoDB" id="9803871at2"/>
<dbReference type="InterPro" id="IPR005907">
    <property type="entry name" value="G1P_thy_trans_s"/>
</dbReference>
<keyword evidence="7 10" id="KW-0460">Magnesium</keyword>
<comment type="cofactor">
    <cofactor evidence="1">
        <name>Mg(2+)</name>
        <dbReference type="ChEBI" id="CHEBI:18420"/>
    </cofactor>
</comment>
<evidence type="ECO:0000256" key="9">
    <source>
        <dbReference type="ARBA" id="ARBA00049336"/>
    </source>
</evidence>
<dbReference type="EMBL" id="SWDB01000027">
    <property type="protein sequence ID" value="TKB44652.1"/>
    <property type="molecule type" value="Genomic_DNA"/>
</dbReference>
<comment type="caution">
    <text evidence="12">The sequence shown here is derived from an EMBL/GenBank/DDBJ whole genome shotgun (WGS) entry which is preliminary data.</text>
</comment>
<organism evidence="12 13">
    <name type="scientific">Thalassotalea mangrovi</name>
    <dbReference type="NCBI Taxonomy" id="2572245"/>
    <lineage>
        <taxon>Bacteria</taxon>
        <taxon>Pseudomonadati</taxon>
        <taxon>Pseudomonadota</taxon>
        <taxon>Gammaproteobacteria</taxon>
        <taxon>Alteromonadales</taxon>
        <taxon>Colwelliaceae</taxon>
        <taxon>Thalassotalea</taxon>
    </lineage>
</organism>
<dbReference type="AlphaFoldDB" id="A0A4U1B424"/>
<proteinExistence type="inferred from homology"/>
<protein>
    <recommendedName>
        <fullName evidence="3 10">Glucose-1-phosphate thymidylyltransferase</fullName>
        <ecNumber evidence="3 10">2.7.7.24</ecNumber>
    </recommendedName>
</protein>
<keyword evidence="6 10" id="KW-0479">Metal-binding</keyword>
<evidence type="ECO:0000256" key="3">
    <source>
        <dbReference type="ARBA" id="ARBA00012461"/>
    </source>
</evidence>
<name>A0A4U1B424_9GAMM</name>
<dbReference type="EC" id="2.7.7.24" evidence="3 10"/>
<dbReference type="GO" id="GO:0008879">
    <property type="term" value="F:glucose-1-phosphate thymidylyltransferase activity"/>
    <property type="evidence" value="ECO:0007669"/>
    <property type="project" value="UniProtKB-EC"/>
</dbReference>
<evidence type="ECO:0000256" key="5">
    <source>
        <dbReference type="ARBA" id="ARBA00022695"/>
    </source>
</evidence>
<comment type="catalytic activity">
    <reaction evidence="9 10">
        <text>dTTP + alpha-D-glucose 1-phosphate + H(+) = dTDP-alpha-D-glucose + diphosphate</text>
        <dbReference type="Rhea" id="RHEA:15225"/>
        <dbReference type="ChEBI" id="CHEBI:15378"/>
        <dbReference type="ChEBI" id="CHEBI:33019"/>
        <dbReference type="ChEBI" id="CHEBI:37568"/>
        <dbReference type="ChEBI" id="CHEBI:57477"/>
        <dbReference type="ChEBI" id="CHEBI:58601"/>
        <dbReference type="EC" id="2.7.7.24"/>
    </reaction>
</comment>
<keyword evidence="4 10" id="KW-0808">Transferase</keyword>
<dbReference type="NCBIfam" id="TIGR01207">
    <property type="entry name" value="rmlA"/>
    <property type="match status" value="1"/>
</dbReference>
<evidence type="ECO:0000256" key="1">
    <source>
        <dbReference type="ARBA" id="ARBA00001946"/>
    </source>
</evidence>
<evidence type="ECO:0000256" key="8">
    <source>
        <dbReference type="ARBA" id="ARBA00037065"/>
    </source>
</evidence>
<dbReference type="RefSeq" id="WP_136736186.1">
    <property type="nucleotide sequence ID" value="NZ_SWDB01000027.1"/>
</dbReference>
<evidence type="ECO:0000256" key="7">
    <source>
        <dbReference type="ARBA" id="ARBA00022842"/>
    </source>
</evidence>
<evidence type="ECO:0000256" key="4">
    <source>
        <dbReference type="ARBA" id="ARBA00022679"/>
    </source>
</evidence>
<feature type="domain" description="Nucleotidyl transferase" evidence="11">
    <location>
        <begin position="5"/>
        <end position="241"/>
    </location>
</feature>
<dbReference type="InterPro" id="IPR029044">
    <property type="entry name" value="Nucleotide-diphossugar_trans"/>
</dbReference>
<dbReference type="Gene3D" id="3.90.550.10">
    <property type="entry name" value="Spore Coat Polysaccharide Biosynthesis Protein SpsA, Chain A"/>
    <property type="match status" value="1"/>
</dbReference>
<dbReference type="GO" id="GO:0046872">
    <property type="term" value="F:metal ion binding"/>
    <property type="evidence" value="ECO:0007669"/>
    <property type="project" value="UniProtKB-KW"/>
</dbReference>
<reference evidence="12 13" key="1">
    <citation type="submission" date="2019-04" db="EMBL/GenBank/DDBJ databases">
        <title>Thalassotalea guangxiensis sp. nov., isolated from sediment of the coastal wetland.</title>
        <authorList>
            <person name="Zheng S."/>
            <person name="Zhang D."/>
        </authorList>
    </citation>
    <scope>NUCLEOTIDE SEQUENCE [LARGE SCALE GENOMIC DNA]</scope>
    <source>
        <strain evidence="12 13">ZS-4</strain>
    </source>
</reference>
<dbReference type="FunFam" id="3.90.550.10:FF:000023">
    <property type="entry name" value="Glucose-1-phosphate thymidylyltransferase"/>
    <property type="match status" value="1"/>
</dbReference>